<dbReference type="Proteomes" id="UP001472677">
    <property type="component" value="Unassembled WGS sequence"/>
</dbReference>
<organism evidence="1 2">
    <name type="scientific">Hibiscus sabdariffa</name>
    <name type="common">roselle</name>
    <dbReference type="NCBI Taxonomy" id="183260"/>
    <lineage>
        <taxon>Eukaryota</taxon>
        <taxon>Viridiplantae</taxon>
        <taxon>Streptophyta</taxon>
        <taxon>Embryophyta</taxon>
        <taxon>Tracheophyta</taxon>
        <taxon>Spermatophyta</taxon>
        <taxon>Magnoliopsida</taxon>
        <taxon>eudicotyledons</taxon>
        <taxon>Gunneridae</taxon>
        <taxon>Pentapetalae</taxon>
        <taxon>rosids</taxon>
        <taxon>malvids</taxon>
        <taxon>Malvales</taxon>
        <taxon>Malvaceae</taxon>
        <taxon>Malvoideae</taxon>
        <taxon>Hibiscus</taxon>
    </lineage>
</organism>
<keyword evidence="2" id="KW-1185">Reference proteome</keyword>
<gene>
    <name evidence="1" type="ORF">V6N12_058678</name>
</gene>
<dbReference type="EMBL" id="JBBPBM010000010">
    <property type="protein sequence ID" value="KAK8565103.1"/>
    <property type="molecule type" value="Genomic_DNA"/>
</dbReference>
<comment type="caution">
    <text evidence="1">The sequence shown here is derived from an EMBL/GenBank/DDBJ whole genome shotgun (WGS) entry which is preliminary data.</text>
</comment>
<evidence type="ECO:0000313" key="2">
    <source>
        <dbReference type="Proteomes" id="UP001472677"/>
    </source>
</evidence>
<name>A0ABR2ESV0_9ROSI</name>
<protein>
    <submittedName>
        <fullName evidence="1">Uncharacterized protein</fullName>
    </submittedName>
</protein>
<evidence type="ECO:0000313" key="1">
    <source>
        <dbReference type="EMBL" id="KAK8565103.1"/>
    </source>
</evidence>
<reference evidence="1 2" key="1">
    <citation type="journal article" date="2024" name="G3 (Bethesda)">
        <title>Genome assembly of Hibiscus sabdariffa L. provides insights into metabolisms of medicinal natural products.</title>
        <authorList>
            <person name="Kim T."/>
        </authorList>
    </citation>
    <scope>NUCLEOTIDE SEQUENCE [LARGE SCALE GENOMIC DNA]</scope>
    <source>
        <strain evidence="1">TK-2024</strain>
        <tissue evidence="1">Old leaves</tissue>
    </source>
</reference>
<sequence>MTLLYDLETWLCYFPPGEYFCNVQSAFEWLLGRRSISDFLFAAPPLRPCTSYNKVVVPRLGEEQHPPLWIQPSAPYTNAAPVNNNNQQWTSFLAGFNIGSTGHSNTSSFGPYPMPGVILNGGHPCPTGLKQVFLGQPSEWIEASVRFANSEPVKKNAAVD</sequence>
<accession>A0ABR2ESV0</accession>
<proteinExistence type="predicted"/>